<accession>B8LRH4</accession>
<dbReference type="CDD" id="cd00167">
    <property type="entry name" value="SANT"/>
    <property type="match status" value="2"/>
</dbReference>
<dbReference type="Pfam" id="PF00249">
    <property type="entry name" value="Myb_DNA-binding"/>
    <property type="match status" value="2"/>
</dbReference>
<evidence type="ECO:0000313" key="7">
    <source>
        <dbReference type="EMBL" id="ABR18254.1"/>
    </source>
</evidence>
<evidence type="ECO:0000259" key="6">
    <source>
        <dbReference type="PROSITE" id="PS51294"/>
    </source>
</evidence>
<sequence>MGRAPCCDKMGVKKGPWTLDEDQILVSYINNHGHGNWRALPKQAGLLRCGKSCRLRWTNYLKPDIKRGNFSPEEEDHIIKLNQLIGNRWSTIASHLPGRTDNEIKNVWNTHLKKRLARMKAEAEAESVAVHAQPAPSSSLDSSTAKMAYHGSNPLSSQILCNSYARAPSAWEICDPVYVLPELSEDLIASSNNMCTSTIDYQTTSPASTLDVLHSDCIDSLELEIDHSRLSINTLDELQCQPLSRDMQIFIGNDRNNFEDPAGVPAISQDDKAEMVTSSSQGMRSDCDGEIVISEESLKSSMNLRVDSLVQQLDGAEVDWFLDHLDNMSPAMDSNHLSKNTINLCRTDLEAGDGMDYWLNLLRQVQPLPLFS</sequence>
<dbReference type="InterPro" id="IPR015495">
    <property type="entry name" value="Myb_TF_plants"/>
</dbReference>
<feature type="domain" description="HTH myb-type" evidence="6">
    <location>
        <begin position="62"/>
        <end position="116"/>
    </location>
</feature>
<organism evidence="7">
    <name type="scientific">Picea sitchensis</name>
    <name type="common">Sitka spruce</name>
    <name type="synonym">Pinus sitchensis</name>
    <dbReference type="NCBI Taxonomy" id="3332"/>
    <lineage>
        <taxon>Eukaryota</taxon>
        <taxon>Viridiplantae</taxon>
        <taxon>Streptophyta</taxon>
        <taxon>Embryophyta</taxon>
        <taxon>Tracheophyta</taxon>
        <taxon>Spermatophyta</taxon>
        <taxon>Pinopsida</taxon>
        <taxon>Pinidae</taxon>
        <taxon>Conifers I</taxon>
        <taxon>Pinales</taxon>
        <taxon>Pinaceae</taxon>
        <taxon>Picea</taxon>
    </lineage>
</organism>
<dbReference type="GO" id="GO:0003677">
    <property type="term" value="F:DNA binding"/>
    <property type="evidence" value="ECO:0007669"/>
    <property type="project" value="UniProtKB-KW"/>
</dbReference>
<keyword evidence="2" id="KW-0677">Repeat</keyword>
<dbReference type="SUPFAM" id="SSF46689">
    <property type="entry name" value="Homeodomain-like"/>
    <property type="match status" value="1"/>
</dbReference>
<dbReference type="EMBL" id="EF678502">
    <property type="protein sequence ID" value="ABR18254.1"/>
    <property type="molecule type" value="mRNA"/>
</dbReference>
<evidence type="ECO:0000256" key="3">
    <source>
        <dbReference type="ARBA" id="ARBA00023125"/>
    </source>
</evidence>
<evidence type="ECO:0000256" key="4">
    <source>
        <dbReference type="ARBA" id="ARBA00023242"/>
    </source>
</evidence>
<reference evidence="7" key="1">
    <citation type="submission" date="2007-06" db="EMBL/GenBank/DDBJ databases">
        <title>Full length cDNA sequences from Sitka Spruce (Picea sitchensis).</title>
        <authorList>
            <person name="Ralph S.G."/>
            <person name="Chun H.E."/>
            <person name="Liao N."/>
            <person name="Ali J."/>
            <person name="Reid K."/>
            <person name="Kolosova N."/>
            <person name="Cooper N."/>
            <person name="Cullis C."/>
            <person name="Jancsik S."/>
            <person name="Moore R."/>
            <person name="Mayo M."/>
            <person name="Wagner S."/>
            <person name="Holt R.A."/>
            <person name="Jones S.J.M."/>
            <person name="Marra M.A."/>
            <person name="Ritland C.E."/>
            <person name="Ritland K."/>
            <person name="Bohlmann J."/>
        </authorList>
    </citation>
    <scope>NUCLEOTIDE SEQUENCE</scope>
    <source>
        <tissue evidence="7">Bark</tissue>
    </source>
</reference>
<dbReference type="PROSITE" id="PS51294">
    <property type="entry name" value="HTH_MYB"/>
    <property type="match status" value="2"/>
</dbReference>
<dbReference type="FunFam" id="1.10.10.60:FF:000001">
    <property type="entry name" value="MYB-related transcription factor"/>
    <property type="match status" value="1"/>
</dbReference>
<proteinExistence type="evidence at transcript level"/>
<dbReference type="InterPro" id="IPR009057">
    <property type="entry name" value="Homeodomain-like_sf"/>
</dbReference>
<evidence type="ECO:0000259" key="5">
    <source>
        <dbReference type="PROSITE" id="PS50090"/>
    </source>
</evidence>
<dbReference type="InterPro" id="IPR001005">
    <property type="entry name" value="SANT/Myb"/>
</dbReference>
<dbReference type="OMA" id="SAWEICD"/>
<evidence type="ECO:0000256" key="1">
    <source>
        <dbReference type="ARBA" id="ARBA00004123"/>
    </source>
</evidence>
<dbReference type="PANTHER" id="PTHR10641:SF1413">
    <property type="entry name" value="MYB-RELATED PROTEIN MYB4"/>
    <property type="match status" value="1"/>
</dbReference>
<dbReference type="SMART" id="SM00717">
    <property type="entry name" value="SANT"/>
    <property type="match status" value="2"/>
</dbReference>
<dbReference type="Gene3D" id="1.10.10.60">
    <property type="entry name" value="Homeodomain-like"/>
    <property type="match status" value="2"/>
</dbReference>
<dbReference type="PANTHER" id="PTHR10641">
    <property type="entry name" value="MYB FAMILY TRANSCRIPTION FACTOR"/>
    <property type="match status" value="1"/>
</dbReference>
<feature type="domain" description="Myb-like" evidence="5">
    <location>
        <begin position="9"/>
        <end position="61"/>
    </location>
</feature>
<dbReference type="PROSITE" id="PS50090">
    <property type="entry name" value="MYB_LIKE"/>
    <property type="match status" value="2"/>
</dbReference>
<dbReference type="InterPro" id="IPR017930">
    <property type="entry name" value="Myb_dom"/>
</dbReference>
<keyword evidence="3" id="KW-0238">DNA-binding</keyword>
<comment type="subcellular location">
    <subcellularLocation>
        <location evidence="1">Nucleus</location>
    </subcellularLocation>
</comment>
<feature type="domain" description="Myb-like" evidence="5">
    <location>
        <begin position="62"/>
        <end position="112"/>
    </location>
</feature>
<protein>
    <submittedName>
        <fullName evidence="7">Uncharacterized protein</fullName>
    </submittedName>
</protein>
<name>B8LRH4_PICSI</name>
<dbReference type="AlphaFoldDB" id="B8LRH4"/>
<dbReference type="GO" id="GO:0005634">
    <property type="term" value="C:nucleus"/>
    <property type="evidence" value="ECO:0007669"/>
    <property type="project" value="UniProtKB-SubCell"/>
</dbReference>
<feature type="domain" description="HTH myb-type" evidence="6">
    <location>
        <begin position="9"/>
        <end position="61"/>
    </location>
</feature>
<evidence type="ECO:0000256" key="2">
    <source>
        <dbReference type="ARBA" id="ARBA00022737"/>
    </source>
</evidence>
<keyword evidence="4" id="KW-0539">Nucleus</keyword>